<keyword evidence="1" id="KW-0812">Transmembrane</keyword>
<dbReference type="GeneID" id="37081279"/>
<dbReference type="AlphaFoldDB" id="A0A318ZR96"/>
<protein>
    <submittedName>
        <fullName evidence="2">Uncharacterized protein</fullName>
    </submittedName>
</protein>
<evidence type="ECO:0000256" key="1">
    <source>
        <dbReference type="SAM" id="Phobius"/>
    </source>
</evidence>
<dbReference type="EMBL" id="KZ821219">
    <property type="protein sequence ID" value="PYH49175.1"/>
    <property type="molecule type" value="Genomic_DNA"/>
</dbReference>
<gene>
    <name evidence="2" type="ORF">BP01DRAFT_72653</name>
</gene>
<dbReference type="Proteomes" id="UP000248349">
    <property type="component" value="Unassembled WGS sequence"/>
</dbReference>
<feature type="transmembrane region" description="Helical" evidence="1">
    <location>
        <begin position="32"/>
        <end position="52"/>
    </location>
</feature>
<keyword evidence="1" id="KW-0472">Membrane</keyword>
<organism evidence="2 3">
    <name type="scientific">Aspergillus saccharolyticus JOP 1030-1</name>
    <dbReference type="NCBI Taxonomy" id="1450539"/>
    <lineage>
        <taxon>Eukaryota</taxon>
        <taxon>Fungi</taxon>
        <taxon>Dikarya</taxon>
        <taxon>Ascomycota</taxon>
        <taxon>Pezizomycotina</taxon>
        <taxon>Eurotiomycetes</taxon>
        <taxon>Eurotiomycetidae</taxon>
        <taxon>Eurotiales</taxon>
        <taxon>Aspergillaceae</taxon>
        <taxon>Aspergillus</taxon>
        <taxon>Aspergillus subgen. Circumdati</taxon>
    </lineage>
</organism>
<sequence length="111" mass="12369">MRDPRRPQAEGNFSVLGMVVGAPPGKHRTGEYFGMVPLFVSFIHGLWCYFQLLSNWSSIAKCEVFGHVAFFLYTLGVVPRTFFSVVCLVLGLLFVSIPSYAWMSIAKNNGS</sequence>
<proteinExistence type="predicted"/>
<name>A0A318ZR96_9EURO</name>
<reference evidence="2 3" key="1">
    <citation type="submission" date="2016-12" db="EMBL/GenBank/DDBJ databases">
        <title>The genomes of Aspergillus section Nigri reveals drivers in fungal speciation.</title>
        <authorList>
            <consortium name="DOE Joint Genome Institute"/>
            <person name="Vesth T.C."/>
            <person name="Nybo J."/>
            <person name="Theobald S."/>
            <person name="Brandl J."/>
            <person name="Frisvad J.C."/>
            <person name="Nielsen K.F."/>
            <person name="Lyhne E.K."/>
            <person name="Kogle M.E."/>
            <person name="Kuo A."/>
            <person name="Riley R."/>
            <person name="Clum A."/>
            <person name="Nolan M."/>
            <person name="Lipzen A."/>
            <person name="Salamov A."/>
            <person name="Henrissat B."/>
            <person name="Wiebenga A."/>
            <person name="De Vries R.P."/>
            <person name="Grigoriev I.V."/>
            <person name="Mortensen U.H."/>
            <person name="Andersen M.R."/>
            <person name="Baker S.E."/>
        </authorList>
    </citation>
    <scope>NUCLEOTIDE SEQUENCE [LARGE SCALE GENOMIC DNA]</scope>
    <source>
        <strain evidence="2 3">JOP 1030-1</strain>
    </source>
</reference>
<evidence type="ECO:0000313" key="2">
    <source>
        <dbReference type="EMBL" id="PYH49175.1"/>
    </source>
</evidence>
<dbReference type="RefSeq" id="XP_025435157.1">
    <property type="nucleotide sequence ID" value="XM_025580050.1"/>
</dbReference>
<keyword evidence="1" id="KW-1133">Transmembrane helix</keyword>
<feature type="transmembrane region" description="Helical" evidence="1">
    <location>
        <begin position="82"/>
        <end position="103"/>
    </location>
</feature>
<evidence type="ECO:0000313" key="3">
    <source>
        <dbReference type="Proteomes" id="UP000248349"/>
    </source>
</evidence>
<keyword evidence="3" id="KW-1185">Reference proteome</keyword>
<accession>A0A318ZR96</accession>